<dbReference type="AlphaFoldDB" id="A0A6A7K8U2"/>
<accession>A0A6A7K8U2</accession>
<protein>
    <submittedName>
        <fullName evidence="1">DUF3892 domain-containing protein</fullName>
    </submittedName>
</protein>
<evidence type="ECO:0000313" key="2">
    <source>
        <dbReference type="Proteomes" id="UP000440004"/>
    </source>
</evidence>
<dbReference type="EMBL" id="WHNX01000010">
    <property type="protein sequence ID" value="MPW25775.1"/>
    <property type="molecule type" value="Genomic_DNA"/>
</dbReference>
<organism evidence="1 2">
    <name type="scientific">Alkalibaculum sporogenes</name>
    <dbReference type="NCBI Taxonomy" id="2655001"/>
    <lineage>
        <taxon>Bacteria</taxon>
        <taxon>Bacillati</taxon>
        <taxon>Bacillota</taxon>
        <taxon>Clostridia</taxon>
        <taxon>Eubacteriales</taxon>
        <taxon>Eubacteriaceae</taxon>
        <taxon>Alkalibaculum</taxon>
    </lineage>
</organism>
<evidence type="ECO:0000313" key="1">
    <source>
        <dbReference type="EMBL" id="MPW25775.1"/>
    </source>
</evidence>
<dbReference type="Pfam" id="PF13031">
    <property type="entry name" value="DUF3892"/>
    <property type="match status" value="1"/>
</dbReference>
<dbReference type="Proteomes" id="UP000440004">
    <property type="component" value="Unassembled WGS sequence"/>
</dbReference>
<comment type="caution">
    <text evidence="1">The sequence shown here is derived from an EMBL/GenBank/DDBJ whole genome shotgun (WGS) entry which is preliminary data.</text>
</comment>
<dbReference type="InterPro" id="IPR024997">
    <property type="entry name" value="DUF3892"/>
</dbReference>
<keyword evidence="2" id="KW-1185">Reference proteome</keyword>
<proteinExistence type="predicted"/>
<sequence>MGESKKLQVIEEGDGGRNKRFKDIETGKVLTVDQIANNIENYPGYHVVHRDGQLFIRSNPDGDKNNNLE</sequence>
<gene>
    <name evidence="1" type="ORF">GC105_08225</name>
</gene>
<dbReference type="RefSeq" id="WP_152803566.1">
    <property type="nucleotide sequence ID" value="NZ_WHNX01000010.1"/>
</dbReference>
<reference evidence="1 2" key="1">
    <citation type="submission" date="2019-10" db="EMBL/GenBank/DDBJ databases">
        <title>Alkalibaculum tamaniensis sp.nov., a new alkaliphilic acetogen, isolated on methoxylated aromatics from a mud volcano.</title>
        <authorList>
            <person name="Khomyakova M.A."/>
            <person name="Merkel A.Y."/>
            <person name="Bonch-Osmolovskaya E.A."/>
            <person name="Slobodkin A.I."/>
        </authorList>
    </citation>
    <scope>NUCLEOTIDE SEQUENCE [LARGE SCALE GENOMIC DNA]</scope>
    <source>
        <strain evidence="1 2">M08DMB</strain>
    </source>
</reference>
<name>A0A6A7K8U2_9FIRM</name>